<keyword evidence="3" id="KW-1185">Reference proteome</keyword>
<feature type="compositionally biased region" description="Basic and acidic residues" evidence="1">
    <location>
        <begin position="42"/>
        <end position="60"/>
    </location>
</feature>
<organism evidence="2 3">
    <name type="scientific">Pleurodeles waltl</name>
    <name type="common">Iberian ribbed newt</name>
    <dbReference type="NCBI Taxonomy" id="8319"/>
    <lineage>
        <taxon>Eukaryota</taxon>
        <taxon>Metazoa</taxon>
        <taxon>Chordata</taxon>
        <taxon>Craniata</taxon>
        <taxon>Vertebrata</taxon>
        <taxon>Euteleostomi</taxon>
        <taxon>Amphibia</taxon>
        <taxon>Batrachia</taxon>
        <taxon>Caudata</taxon>
        <taxon>Salamandroidea</taxon>
        <taxon>Salamandridae</taxon>
        <taxon>Pleurodelinae</taxon>
        <taxon>Pleurodeles</taxon>
    </lineage>
</organism>
<dbReference type="EMBL" id="JANPWB010000003">
    <property type="protein sequence ID" value="KAJ1201354.1"/>
    <property type="molecule type" value="Genomic_DNA"/>
</dbReference>
<dbReference type="Proteomes" id="UP001066276">
    <property type="component" value="Chromosome 2_1"/>
</dbReference>
<protein>
    <submittedName>
        <fullName evidence="2">Uncharacterized protein</fullName>
    </submittedName>
</protein>
<feature type="region of interest" description="Disordered" evidence="1">
    <location>
        <begin position="1"/>
        <end position="60"/>
    </location>
</feature>
<evidence type="ECO:0000256" key="1">
    <source>
        <dbReference type="SAM" id="MobiDB-lite"/>
    </source>
</evidence>
<proteinExistence type="predicted"/>
<name>A0AAV7VMR4_PLEWA</name>
<evidence type="ECO:0000313" key="2">
    <source>
        <dbReference type="EMBL" id="KAJ1201354.1"/>
    </source>
</evidence>
<sequence length="60" mass="6795">VTVKDSTNNWTQGKAQHGRKHKTECSEPVTIRESPANLEQTGQEKDEQPCFERLTAGREL</sequence>
<comment type="caution">
    <text evidence="2">The sequence shown here is derived from an EMBL/GenBank/DDBJ whole genome shotgun (WGS) entry which is preliminary data.</text>
</comment>
<accession>A0AAV7VMR4</accession>
<evidence type="ECO:0000313" key="3">
    <source>
        <dbReference type="Proteomes" id="UP001066276"/>
    </source>
</evidence>
<feature type="non-terminal residue" evidence="2">
    <location>
        <position position="1"/>
    </location>
</feature>
<dbReference type="AlphaFoldDB" id="A0AAV7VMR4"/>
<reference evidence="2" key="1">
    <citation type="journal article" date="2022" name="bioRxiv">
        <title>Sequencing and chromosome-scale assembly of the giantPleurodeles waltlgenome.</title>
        <authorList>
            <person name="Brown T."/>
            <person name="Elewa A."/>
            <person name="Iarovenko S."/>
            <person name="Subramanian E."/>
            <person name="Araus A.J."/>
            <person name="Petzold A."/>
            <person name="Susuki M."/>
            <person name="Suzuki K.-i.T."/>
            <person name="Hayashi T."/>
            <person name="Toyoda A."/>
            <person name="Oliveira C."/>
            <person name="Osipova E."/>
            <person name="Leigh N.D."/>
            <person name="Simon A."/>
            <person name="Yun M.H."/>
        </authorList>
    </citation>
    <scope>NUCLEOTIDE SEQUENCE</scope>
    <source>
        <strain evidence="2">20211129_DDA</strain>
        <tissue evidence="2">Liver</tissue>
    </source>
</reference>
<feature type="compositionally biased region" description="Polar residues" evidence="1">
    <location>
        <begin position="1"/>
        <end position="14"/>
    </location>
</feature>
<gene>
    <name evidence="2" type="ORF">NDU88_005166</name>
</gene>